<evidence type="ECO:0000259" key="1">
    <source>
        <dbReference type="PROSITE" id="PS51186"/>
    </source>
</evidence>
<sequence length="200" mass="21722">MPITTLPVSPIEGVHTIELTTDRAPLLQQFFDENPAYFLATAGEPAGPNEGLEEITSELPAGMSFTKKWVIGYVGTNGALVAMANVITDLLAGSIFHIGTFIVATDRHGSGDAQVLNDGLEQWAMTNGAAWLRLGVVQGNTRAERFWASRGYILVRERPGIEMGKRIVTVRNMVKPLRGGTLEQYFALAPRDRPVADGEL</sequence>
<dbReference type="Gene3D" id="3.40.630.30">
    <property type="match status" value="1"/>
</dbReference>
<dbReference type="EMBL" id="JAXCLA010000011">
    <property type="protein sequence ID" value="MDY0748648.1"/>
    <property type="molecule type" value="Genomic_DNA"/>
</dbReference>
<dbReference type="InterPro" id="IPR000182">
    <property type="entry name" value="GNAT_dom"/>
</dbReference>
<feature type="domain" description="N-acetyltransferase" evidence="1">
    <location>
        <begin position="17"/>
        <end position="178"/>
    </location>
</feature>
<dbReference type="RefSeq" id="WP_320426616.1">
    <property type="nucleotide sequence ID" value="NZ_JAXCLA010000011.1"/>
</dbReference>
<comment type="caution">
    <text evidence="2">The sequence shown here is derived from an EMBL/GenBank/DDBJ whole genome shotgun (WGS) entry which is preliminary data.</text>
</comment>
<gene>
    <name evidence="2" type="ORF">SNE35_29390</name>
</gene>
<dbReference type="Pfam" id="PF00583">
    <property type="entry name" value="Acetyltransf_1"/>
    <property type="match status" value="1"/>
</dbReference>
<organism evidence="2 3">
    <name type="scientific">Roseateles agri</name>
    <dbReference type="NCBI Taxonomy" id="3098619"/>
    <lineage>
        <taxon>Bacteria</taxon>
        <taxon>Pseudomonadati</taxon>
        <taxon>Pseudomonadota</taxon>
        <taxon>Betaproteobacteria</taxon>
        <taxon>Burkholderiales</taxon>
        <taxon>Sphaerotilaceae</taxon>
        <taxon>Roseateles</taxon>
    </lineage>
</organism>
<accession>A0ABU5DQR3</accession>
<dbReference type="PROSITE" id="PS51186">
    <property type="entry name" value="GNAT"/>
    <property type="match status" value="1"/>
</dbReference>
<keyword evidence="3" id="KW-1185">Reference proteome</keyword>
<name>A0ABU5DQR3_9BURK</name>
<dbReference type="Proteomes" id="UP001285263">
    <property type="component" value="Unassembled WGS sequence"/>
</dbReference>
<protein>
    <submittedName>
        <fullName evidence="2">GNAT family N-acetyltransferase</fullName>
    </submittedName>
</protein>
<evidence type="ECO:0000313" key="3">
    <source>
        <dbReference type="Proteomes" id="UP001285263"/>
    </source>
</evidence>
<dbReference type="InterPro" id="IPR016181">
    <property type="entry name" value="Acyl_CoA_acyltransferase"/>
</dbReference>
<reference evidence="2 3" key="1">
    <citation type="submission" date="2023-11" db="EMBL/GenBank/DDBJ databases">
        <title>Paucibacter sp. nov., isolated from fresh soil in Korea.</title>
        <authorList>
            <person name="Le N.T.T."/>
        </authorList>
    </citation>
    <scope>NUCLEOTIDE SEQUENCE [LARGE SCALE GENOMIC DNA]</scope>
    <source>
        <strain evidence="2 3">R3-3</strain>
    </source>
</reference>
<proteinExistence type="predicted"/>
<dbReference type="SUPFAM" id="SSF55729">
    <property type="entry name" value="Acyl-CoA N-acyltransferases (Nat)"/>
    <property type="match status" value="1"/>
</dbReference>
<evidence type="ECO:0000313" key="2">
    <source>
        <dbReference type="EMBL" id="MDY0748648.1"/>
    </source>
</evidence>